<evidence type="ECO:0000256" key="4">
    <source>
        <dbReference type="ARBA" id="ARBA00022386"/>
    </source>
</evidence>
<comment type="subcellular location">
    <subcellularLocation>
        <location evidence="1">Cytoplasm</location>
    </subcellularLocation>
</comment>
<evidence type="ECO:0000313" key="17">
    <source>
        <dbReference type="Proteomes" id="UP000076023"/>
    </source>
</evidence>
<feature type="domain" description="HTH dtxR-type" evidence="15">
    <location>
        <begin position="31"/>
        <end position="92"/>
    </location>
</feature>
<dbReference type="InterPro" id="IPR050536">
    <property type="entry name" value="DtxR_MntR_Metal-Reg"/>
</dbReference>
<evidence type="ECO:0000256" key="1">
    <source>
        <dbReference type="ARBA" id="ARBA00004496"/>
    </source>
</evidence>
<evidence type="ECO:0000256" key="7">
    <source>
        <dbReference type="ARBA" id="ARBA00023015"/>
    </source>
</evidence>
<dbReference type="InterPro" id="IPR022689">
    <property type="entry name" value="Iron_dep_repressor"/>
</dbReference>
<evidence type="ECO:0000259" key="15">
    <source>
        <dbReference type="PROSITE" id="PS50944"/>
    </source>
</evidence>
<evidence type="ECO:0000256" key="2">
    <source>
        <dbReference type="ARBA" id="ARBA00007871"/>
    </source>
</evidence>
<dbReference type="InterPro" id="IPR001367">
    <property type="entry name" value="Fe_dep_repressor"/>
</dbReference>
<name>A0A146G753_TERSA</name>
<evidence type="ECO:0000256" key="11">
    <source>
        <dbReference type="ARBA" id="ARBA00023211"/>
    </source>
</evidence>
<gene>
    <name evidence="16" type="ORF">TSACC_21593</name>
</gene>
<dbReference type="STRING" id="690879.TSACC_21593"/>
<dbReference type="SUPFAM" id="SSF46785">
    <property type="entry name" value="Winged helix' DNA-binding domain"/>
    <property type="match status" value="1"/>
</dbReference>
<dbReference type="Pfam" id="PF01325">
    <property type="entry name" value="Fe_dep_repress"/>
    <property type="match status" value="1"/>
</dbReference>
<comment type="caution">
    <text evidence="16">The sequence shown here is derived from an EMBL/GenBank/DDBJ whole genome shotgun (WGS) entry which is preliminary data.</text>
</comment>
<dbReference type="InParanoid" id="A0A146G753"/>
<keyword evidence="8" id="KW-0238">DNA-binding</keyword>
<dbReference type="PANTHER" id="PTHR33238">
    <property type="entry name" value="IRON (METAL) DEPENDENT REPRESSOR, DTXR FAMILY"/>
    <property type="match status" value="1"/>
</dbReference>
<dbReference type="AlphaFoldDB" id="A0A146G753"/>
<comment type="function">
    <text evidence="12">In the presence of manganese, represses expression of mntH and mntS. Up-regulates expression of mntP.</text>
</comment>
<dbReference type="SMART" id="SM00529">
    <property type="entry name" value="HTH_DTXR"/>
    <property type="match status" value="1"/>
</dbReference>
<feature type="region of interest" description="Disordered" evidence="14">
    <location>
        <begin position="1"/>
        <end position="32"/>
    </location>
</feature>
<evidence type="ECO:0000256" key="5">
    <source>
        <dbReference type="ARBA" id="ARBA00022490"/>
    </source>
</evidence>
<keyword evidence="10" id="KW-0804">Transcription</keyword>
<protein>
    <recommendedName>
        <fullName evidence="4">Transcriptional regulator MntR</fullName>
    </recommendedName>
    <alternativeName>
        <fullName evidence="13">Manganese transport regulator</fullName>
    </alternativeName>
</protein>
<dbReference type="Proteomes" id="UP000076023">
    <property type="component" value="Unassembled WGS sequence"/>
</dbReference>
<dbReference type="EMBL" id="BDCO01000002">
    <property type="protein sequence ID" value="GAT33183.1"/>
    <property type="molecule type" value="Genomic_DNA"/>
</dbReference>
<keyword evidence="5" id="KW-0963">Cytoplasm</keyword>
<comment type="subunit">
    <text evidence="3">Homodimer.</text>
</comment>
<evidence type="ECO:0000256" key="3">
    <source>
        <dbReference type="ARBA" id="ARBA00011738"/>
    </source>
</evidence>
<dbReference type="InterPro" id="IPR036421">
    <property type="entry name" value="Fe_dep_repressor_sf"/>
</dbReference>
<feature type="compositionally biased region" description="Polar residues" evidence="14">
    <location>
        <begin position="1"/>
        <end position="18"/>
    </location>
</feature>
<dbReference type="GO" id="GO:0003677">
    <property type="term" value="F:DNA binding"/>
    <property type="evidence" value="ECO:0007669"/>
    <property type="project" value="UniProtKB-KW"/>
</dbReference>
<dbReference type="InterPro" id="IPR036388">
    <property type="entry name" value="WH-like_DNA-bd_sf"/>
</dbReference>
<dbReference type="PROSITE" id="PS50944">
    <property type="entry name" value="HTH_DTXR"/>
    <property type="match status" value="1"/>
</dbReference>
<evidence type="ECO:0000256" key="13">
    <source>
        <dbReference type="ARBA" id="ARBA00032593"/>
    </source>
</evidence>
<dbReference type="GO" id="GO:0005737">
    <property type="term" value="C:cytoplasm"/>
    <property type="evidence" value="ECO:0007669"/>
    <property type="project" value="UniProtKB-SubCell"/>
</dbReference>
<dbReference type="OrthoDB" id="9791355at2"/>
<dbReference type="NCBIfam" id="NF008273">
    <property type="entry name" value="PRK11050.1"/>
    <property type="match status" value="1"/>
</dbReference>
<organism evidence="16 17">
    <name type="scientific">Terrimicrobium sacchariphilum</name>
    <dbReference type="NCBI Taxonomy" id="690879"/>
    <lineage>
        <taxon>Bacteria</taxon>
        <taxon>Pseudomonadati</taxon>
        <taxon>Verrucomicrobiota</taxon>
        <taxon>Terrimicrobiia</taxon>
        <taxon>Terrimicrobiales</taxon>
        <taxon>Terrimicrobiaceae</taxon>
        <taxon>Terrimicrobium</taxon>
    </lineage>
</organism>
<evidence type="ECO:0000256" key="6">
    <source>
        <dbReference type="ARBA" id="ARBA00022491"/>
    </source>
</evidence>
<comment type="similarity">
    <text evidence="2">Belongs to the DtxR/MntR family.</text>
</comment>
<evidence type="ECO:0000256" key="10">
    <source>
        <dbReference type="ARBA" id="ARBA00023163"/>
    </source>
</evidence>
<dbReference type="FunCoup" id="A0A146G753">
    <property type="interactions" value="26"/>
</dbReference>
<proteinExistence type="inferred from homology"/>
<keyword evidence="9" id="KW-0010">Activator</keyword>
<dbReference type="GO" id="GO:0003700">
    <property type="term" value="F:DNA-binding transcription factor activity"/>
    <property type="evidence" value="ECO:0007669"/>
    <property type="project" value="InterPro"/>
</dbReference>
<accession>A0A146G753</accession>
<dbReference type="Gene3D" id="1.10.10.10">
    <property type="entry name" value="Winged helix-like DNA-binding domain superfamily/Winged helix DNA-binding domain"/>
    <property type="match status" value="1"/>
</dbReference>
<evidence type="ECO:0000313" key="16">
    <source>
        <dbReference type="EMBL" id="GAT33183.1"/>
    </source>
</evidence>
<keyword evidence="6" id="KW-0678">Repressor</keyword>
<evidence type="ECO:0000256" key="9">
    <source>
        <dbReference type="ARBA" id="ARBA00023159"/>
    </source>
</evidence>
<keyword evidence="7" id="KW-0805">Transcription regulation</keyword>
<keyword evidence="11" id="KW-0464">Manganese</keyword>
<dbReference type="InterPro" id="IPR022687">
    <property type="entry name" value="HTH_DTXR"/>
</dbReference>
<dbReference type="Gene3D" id="1.10.60.10">
    <property type="entry name" value="Iron dependent repressor, metal binding and dimerisation domain"/>
    <property type="match status" value="1"/>
</dbReference>
<evidence type="ECO:0000256" key="12">
    <source>
        <dbReference type="ARBA" id="ARBA00025185"/>
    </source>
</evidence>
<keyword evidence="17" id="KW-1185">Reference proteome</keyword>
<dbReference type="GO" id="GO:0046914">
    <property type="term" value="F:transition metal ion binding"/>
    <property type="evidence" value="ECO:0007669"/>
    <property type="project" value="InterPro"/>
</dbReference>
<reference evidence="17" key="1">
    <citation type="journal article" date="2017" name="Genome Announc.">
        <title>Draft Genome Sequence of Terrimicrobium sacchariphilum NM-5T, a Facultative Anaerobic Soil Bacterium of the Class Spartobacteria.</title>
        <authorList>
            <person name="Qiu Y.L."/>
            <person name="Tourlousse D.M."/>
            <person name="Matsuura N."/>
            <person name="Ohashi A."/>
            <person name="Sekiguchi Y."/>
        </authorList>
    </citation>
    <scope>NUCLEOTIDE SEQUENCE [LARGE SCALE GENOMIC DNA]</scope>
    <source>
        <strain evidence="17">NM-5</strain>
    </source>
</reference>
<evidence type="ECO:0000256" key="8">
    <source>
        <dbReference type="ARBA" id="ARBA00023125"/>
    </source>
</evidence>
<dbReference type="Pfam" id="PF02742">
    <property type="entry name" value="Fe_dep_repr_C"/>
    <property type="match status" value="1"/>
</dbReference>
<evidence type="ECO:0000256" key="14">
    <source>
        <dbReference type="SAM" id="MobiDB-lite"/>
    </source>
</evidence>
<sequence length="152" mass="16739">MPVQKTKSSTALVPQSDESALHQRRTRQQHAQERAQDYVEAIADLLATRGEARATDLARNLGVTHVTVIRTVQRLQRDGLVTTQPYRSIFLTDAGKRLAIKAKARHQTVVAFLEALGVSSATARADAEGIEHHVSAETLAAFERFVAERTGR</sequence>
<dbReference type="RefSeq" id="WP_075078947.1">
    <property type="nucleotide sequence ID" value="NZ_BDCO01000002.1"/>
</dbReference>
<dbReference type="GO" id="GO:0046983">
    <property type="term" value="F:protein dimerization activity"/>
    <property type="evidence" value="ECO:0007669"/>
    <property type="project" value="InterPro"/>
</dbReference>
<dbReference type="PANTHER" id="PTHR33238:SF11">
    <property type="entry name" value="TRANSCRIPTIONAL REGULATOR MNTR"/>
    <property type="match status" value="1"/>
</dbReference>
<dbReference type="InterPro" id="IPR036390">
    <property type="entry name" value="WH_DNA-bd_sf"/>
</dbReference>